<reference evidence="3" key="1">
    <citation type="submission" date="2021-06" db="EMBL/GenBank/DDBJ databases">
        <authorList>
            <person name="Kallberg Y."/>
            <person name="Tangrot J."/>
            <person name="Rosling A."/>
        </authorList>
    </citation>
    <scope>NUCLEOTIDE SEQUENCE</scope>
    <source>
        <strain evidence="3">IN212</strain>
    </source>
</reference>
<gene>
    <name evidence="3" type="ORF">RFULGI_LOCUS224</name>
</gene>
<keyword evidence="4" id="KW-1185">Reference proteome</keyword>
<keyword evidence="1" id="KW-0175">Coiled coil</keyword>
<dbReference type="AlphaFoldDB" id="A0A9N8YVK6"/>
<name>A0A9N8YVK6_9GLOM</name>
<evidence type="ECO:0000256" key="2">
    <source>
        <dbReference type="SAM" id="MobiDB-lite"/>
    </source>
</evidence>
<evidence type="ECO:0000313" key="4">
    <source>
        <dbReference type="Proteomes" id="UP000789396"/>
    </source>
</evidence>
<evidence type="ECO:0000256" key="1">
    <source>
        <dbReference type="SAM" id="Coils"/>
    </source>
</evidence>
<sequence length="172" mass="20422">MPQSSQPIILLSQSTPKPNHPYYTRTNFTQLITENETLRNEIELLKTQFTATKEELETYKSPGTSSLRSVLRYNFPRAPQAETLDIPSEIRQESGPSPKKRKTLPFAQLLTNDESWQKLKEANEETEKKLEEAKQKKELAAQKKMERQRNLEQKREERERKKREREKLWSEY</sequence>
<organism evidence="3 4">
    <name type="scientific">Racocetra fulgida</name>
    <dbReference type="NCBI Taxonomy" id="60492"/>
    <lineage>
        <taxon>Eukaryota</taxon>
        <taxon>Fungi</taxon>
        <taxon>Fungi incertae sedis</taxon>
        <taxon>Mucoromycota</taxon>
        <taxon>Glomeromycotina</taxon>
        <taxon>Glomeromycetes</taxon>
        <taxon>Diversisporales</taxon>
        <taxon>Gigasporaceae</taxon>
        <taxon>Racocetra</taxon>
    </lineage>
</organism>
<evidence type="ECO:0000313" key="3">
    <source>
        <dbReference type="EMBL" id="CAG8450914.1"/>
    </source>
</evidence>
<feature type="compositionally biased region" description="Low complexity" evidence="2">
    <location>
        <begin position="1"/>
        <end position="14"/>
    </location>
</feature>
<feature type="region of interest" description="Disordered" evidence="2">
    <location>
        <begin position="1"/>
        <end position="20"/>
    </location>
</feature>
<feature type="region of interest" description="Disordered" evidence="2">
    <location>
        <begin position="77"/>
        <end position="172"/>
    </location>
</feature>
<dbReference type="EMBL" id="CAJVPZ010000048">
    <property type="protein sequence ID" value="CAG8450914.1"/>
    <property type="molecule type" value="Genomic_DNA"/>
</dbReference>
<dbReference type="Proteomes" id="UP000789396">
    <property type="component" value="Unassembled WGS sequence"/>
</dbReference>
<feature type="compositionally biased region" description="Basic and acidic residues" evidence="2">
    <location>
        <begin position="115"/>
        <end position="172"/>
    </location>
</feature>
<feature type="coiled-coil region" evidence="1">
    <location>
        <begin position="28"/>
        <end position="55"/>
    </location>
</feature>
<comment type="caution">
    <text evidence="3">The sequence shown here is derived from an EMBL/GenBank/DDBJ whole genome shotgun (WGS) entry which is preliminary data.</text>
</comment>
<protein>
    <submittedName>
        <fullName evidence="3">14552_t:CDS:1</fullName>
    </submittedName>
</protein>
<dbReference type="OrthoDB" id="2471798at2759"/>
<proteinExistence type="predicted"/>
<accession>A0A9N8YVK6</accession>